<evidence type="ECO:0000313" key="16">
    <source>
        <dbReference type="EMBL" id="SMX87500.1"/>
    </source>
</evidence>
<dbReference type="Proteomes" id="UP000218620">
    <property type="component" value="Unassembled WGS sequence"/>
</dbReference>
<dbReference type="Proteomes" id="UP000217564">
    <property type="component" value="Unassembled WGS sequence"/>
</dbReference>
<dbReference type="EMBL" id="CP017150">
    <property type="protein sequence ID" value="AOP52747.1"/>
    <property type="molecule type" value="Genomic_DNA"/>
</dbReference>
<evidence type="ECO:0000256" key="7">
    <source>
        <dbReference type="PIRSR" id="PIRSR001369-1"/>
    </source>
</evidence>
<dbReference type="Proteomes" id="UP000234525">
    <property type="component" value="Unassembled WGS sequence"/>
</dbReference>
<feature type="active site" evidence="7">
    <location>
        <position position="260"/>
    </location>
</feature>
<dbReference type="PRINTS" id="PR00143">
    <property type="entry name" value="CITRTSNTHASE"/>
</dbReference>
<dbReference type="GO" id="GO:0005829">
    <property type="term" value="C:cytosol"/>
    <property type="evidence" value="ECO:0007669"/>
    <property type="project" value="TreeGrafter"/>
</dbReference>
<dbReference type="PROSITE" id="PS00480">
    <property type="entry name" value="CITRATE_SYNTHASE"/>
    <property type="match status" value="1"/>
</dbReference>
<dbReference type="Proteomes" id="UP000234327">
    <property type="component" value="Unassembled WGS sequence"/>
</dbReference>
<evidence type="ECO:0000313" key="27">
    <source>
        <dbReference type="Proteomes" id="UP000234327"/>
    </source>
</evidence>
<reference evidence="26 27" key="4">
    <citation type="submission" date="2017-03" db="EMBL/GenBank/DDBJ databases">
        <authorList>
            <person name="Afonso C.L."/>
            <person name="Miller P.J."/>
            <person name="Scott M.A."/>
            <person name="Spackman E."/>
            <person name="Goraichik I."/>
            <person name="Dimitrov K.M."/>
            <person name="Suarez D.L."/>
            <person name="Swayne D.E."/>
        </authorList>
    </citation>
    <scope>NUCLEOTIDE SEQUENCE [LARGE SCALE GENOMIC DNA]</scope>
    <source>
        <strain evidence="15">6</strain>
        <strain evidence="27">6(3)</strain>
        <strain evidence="18">8</strain>
        <strain evidence="26">8(6)</strain>
        <strain evidence="17">ATCC 9175</strain>
        <strain evidence="16">CNRZ 920</strain>
    </source>
</reference>
<dbReference type="GO" id="GO:0006099">
    <property type="term" value="P:tricarboxylic acid cycle"/>
    <property type="evidence" value="ECO:0007669"/>
    <property type="project" value="UniProtKB-UniPathway"/>
</dbReference>
<evidence type="ECO:0000313" key="23">
    <source>
        <dbReference type="Proteomes" id="UP000218377"/>
    </source>
</evidence>
<dbReference type="EMBL" id="FXYZ01000004">
    <property type="protein sequence ID" value="SMX76113.1"/>
    <property type="molecule type" value="Genomic_DNA"/>
</dbReference>
<dbReference type="NCBIfam" id="NF010636">
    <property type="entry name" value="PRK14033.1"/>
    <property type="match status" value="1"/>
</dbReference>
<dbReference type="Proteomes" id="UP000218377">
    <property type="component" value="Unassembled WGS sequence"/>
</dbReference>
<evidence type="ECO:0000313" key="15">
    <source>
        <dbReference type="EMBL" id="SMX76113.1"/>
    </source>
</evidence>
<evidence type="ECO:0000256" key="8">
    <source>
        <dbReference type="RuleBase" id="RU003406"/>
    </source>
</evidence>
<dbReference type="InterPro" id="IPR019810">
    <property type="entry name" value="Citrate_synthase_AS"/>
</dbReference>
<dbReference type="eggNOG" id="COG0372">
    <property type="taxonomic scope" value="Bacteria"/>
</dbReference>
<dbReference type="InterPro" id="IPR036969">
    <property type="entry name" value="Citrate_synthase_sf"/>
</dbReference>
<organism evidence="9 20">
    <name type="scientific">Brevibacterium aurantiacum</name>
    <dbReference type="NCBI Taxonomy" id="273384"/>
    <lineage>
        <taxon>Bacteria</taxon>
        <taxon>Bacillati</taxon>
        <taxon>Actinomycetota</taxon>
        <taxon>Actinomycetes</taxon>
        <taxon>Micrococcales</taxon>
        <taxon>Brevibacteriaceae</taxon>
        <taxon>Brevibacterium</taxon>
    </lineage>
</organism>
<name>A0A1D7W162_BREAU</name>
<dbReference type="Gene3D" id="1.10.230.10">
    <property type="entry name" value="Cytochrome P450-Terp, domain 2"/>
    <property type="match status" value="1"/>
</dbReference>
<evidence type="ECO:0000313" key="14">
    <source>
        <dbReference type="EMBL" id="PCC50513.1"/>
    </source>
</evidence>
<evidence type="ECO:0000313" key="28">
    <source>
        <dbReference type="Proteomes" id="UP000234525"/>
    </source>
</evidence>
<dbReference type="EMBL" id="RHFF01000002">
    <property type="protein sequence ID" value="TGD40320.1"/>
    <property type="molecule type" value="Genomic_DNA"/>
</dbReference>
<dbReference type="Proteomes" id="UP000234300">
    <property type="component" value="Unassembled WGS sequence"/>
</dbReference>
<reference evidence="19 30" key="7">
    <citation type="submission" date="2018-10" db="EMBL/GenBank/DDBJ databases">
        <title>Brevibacterium genomes from Austrain hard cheese rinds.</title>
        <authorList>
            <person name="Anast J.M."/>
            <person name="Dzieciol M."/>
            <person name="Schultz D.L."/>
            <person name="Mann E."/>
            <person name="Wagner M."/>
            <person name="Schmitz-Esser S."/>
        </authorList>
    </citation>
    <scope>NUCLEOTIDE SEQUENCE [LARGE SCALE GENOMIC DNA]</scope>
    <source>
        <strain evidence="19 30">L261</strain>
    </source>
</reference>
<keyword evidence="28" id="KW-1185">Reference proteome</keyword>
<comment type="similarity">
    <text evidence="2 6 8">Belongs to the citrate synthase family.</text>
</comment>
<dbReference type="PANTHER" id="PTHR11739">
    <property type="entry name" value="CITRATE SYNTHASE"/>
    <property type="match status" value="1"/>
</dbReference>
<comment type="pathway">
    <text evidence="1">Carbohydrate metabolism; tricarboxylic acid cycle.</text>
</comment>
<dbReference type="Proteomes" id="UP000217720">
    <property type="component" value="Unassembled WGS sequence"/>
</dbReference>
<dbReference type="KEGG" id="blin:BLSMQ_1035"/>
<dbReference type="EMBL" id="NRGP01000014">
    <property type="protein sequence ID" value="PCC46330.1"/>
    <property type="molecule type" value="Genomic_DNA"/>
</dbReference>
<dbReference type="InterPro" id="IPR002020">
    <property type="entry name" value="Citrate_synthase"/>
</dbReference>
<dbReference type="InterPro" id="IPR024176">
    <property type="entry name" value="Citrate_synthase_bac-typ"/>
</dbReference>
<dbReference type="UniPathway" id="UPA00223"/>
<dbReference type="NCBIfam" id="TIGR01800">
    <property type="entry name" value="cit_synth_II"/>
    <property type="match status" value="1"/>
</dbReference>
<evidence type="ECO:0000313" key="25">
    <source>
        <dbReference type="Proteomes" id="UP000234289"/>
    </source>
</evidence>
<reference evidence="20" key="2">
    <citation type="submission" date="2016-09" db="EMBL/GenBank/DDBJ databases">
        <title>Complete Genome Sequence of Brevibacterium linens SMQ-1335.</title>
        <authorList>
            <person name="de Melo A.G."/>
            <person name="Labrie S.J."/>
            <person name="Dumaresq J."/>
            <person name="Roberts R.J."/>
            <person name="Tremblay D.M."/>
            <person name="Moineau S."/>
        </authorList>
    </citation>
    <scope>NUCLEOTIDE SEQUENCE [LARGE SCALE GENOMIC DNA]</scope>
    <source>
        <strain evidence="20">SMQ-1335</strain>
    </source>
</reference>
<dbReference type="PATRIC" id="fig|1703.10.peg.1061"/>
<evidence type="ECO:0000313" key="17">
    <source>
        <dbReference type="EMBL" id="SMX87765.1"/>
    </source>
</evidence>
<evidence type="ECO:0000313" key="30">
    <source>
        <dbReference type="Proteomes" id="UP000297736"/>
    </source>
</evidence>
<reference evidence="10 29" key="6">
    <citation type="submission" date="2017-12" db="EMBL/GenBank/DDBJ databases">
        <authorList>
            <person name="Levesque S."/>
        </authorList>
    </citation>
    <scope>NUCLEOTIDE SEQUENCE [LARGE SCALE GENOMIC DNA]</scope>
    <source>
        <strain evidence="10 29">SMQ-1420</strain>
    </source>
</reference>
<reference evidence="10 29" key="8">
    <citation type="submission" date="2019-01" db="EMBL/GenBank/DDBJ databases">
        <title>Comparative genomic analysis of Brevibacterium aurantiacum sheds light on its evolution and its adaptation to smear-ripened cheeses.</title>
        <authorList>
            <person name="Moineau S."/>
        </authorList>
    </citation>
    <scope>NUCLEOTIDE SEQUENCE [LARGE SCALE GENOMIC DNA]</scope>
    <source>
        <strain evidence="10 29">SMQ-1420</strain>
    </source>
</reference>
<keyword evidence="4 6" id="KW-0808">Transferase</keyword>
<evidence type="ECO:0000313" key="19">
    <source>
        <dbReference type="EMBL" id="TGD40320.1"/>
    </source>
</evidence>
<dbReference type="Proteomes" id="UP000234289">
    <property type="component" value="Unassembled WGS sequence"/>
</dbReference>
<evidence type="ECO:0000256" key="6">
    <source>
        <dbReference type="PIRNR" id="PIRNR001369"/>
    </source>
</evidence>
<evidence type="ECO:0000313" key="21">
    <source>
        <dbReference type="Proteomes" id="UP000217564"/>
    </source>
</evidence>
<dbReference type="Proteomes" id="UP000094793">
    <property type="component" value="Chromosome"/>
</dbReference>
<proteinExistence type="inferred from homology"/>
<dbReference type="GeneID" id="60905410"/>
<dbReference type="EMBL" id="NRGO01000007">
    <property type="protein sequence ID" value="PCC50513.1"/>
    <property type="molecule type" value="Genomic_DNA"/>
</dbReference>
<dbReference type="PANTHER" id="PTHR11739:SF4">
    <property type="entry name" value="CITRATE SYNTHASE, PEROXISOMAL"/>
    <property type="match status" value="1"/>
</dbReference>
<comment type="catalytic activity">
    <reaction evidence="5">
        <text>oxaloacetate + acetyl-CoA + H2O = citrate + CoA + H(+)</text>
        <dbReference type="Rhea" id="RHEA:16845"/>
        <dbReference type="ChEBI" id="CHEBI:15377"/>
        <dbReference type="ChEBI" id="CHEBI:15378"/>
        <dbReference type="ChEBI" id="CHEBI:16452"/>
        <dbReference type="ChEBI" id="CHEBI:16947"/>
        <dbReference type="ChEBI" id="CHEBI:57287"/>
        <dbReference type="ChEBI" id="CHEBI:57288"/>
        <dbReference type="EC" id="2.3.3.16"/>
    </reaction>
</comment>
<keyword evidence="9" id="KW-0012">Acyltransferase</keyword>
<dbReference type="EMBL" id="FXZG01000012">
    <property type="protein sequence ID" value="SMX87500.1"/>
    <property type="molecule type" value="Genomic_DNA"/>
</dbReference>
<gene>
    <name evidence="17" type="ORF">BAUR9175_02517</name>
    <name evidence="16" type="ORF">BAUR920_02183</name>
    <name evidence="15" type="ORF">BAURA63_01369</name>
    <name evidence="18" type="ORF">BAURA86_02891</name>
    <name evidence="9" type="ORF">BLSMQ_1035</name>
    <name evidence="14" type="ORF">CIK62_06250</name>
    <name evidence="13" type="ORF">CIK64_09615</name>
    <name evidence="12" type="ORF">CIK65_15320</name>
    <name evidence="11" type="ORF">CIK79_12980</name>
    <name evidence="10" type="ORF">CXR27_05235</name>
    <name evidence="19" type="ORF">EB834_03780</name>
</gene>
<evidence type="ECO:0000313" key="10">
    <source>
        <dbReference type="EMBL" id="AZT96482.1"/>
    </source>
</evidence>
<dbReference type="OrthoDB" id="9800864at2"/>
<evidence type="ECO:0000256" key="4">
    <source>
        <dbReference type="ARBA" id="ARBA00022679"/>
    </source>
</evidence>
<dbReference type="Gene3D" id="1.10.580.10">
    <property type="entry name" value="Citrate Synthase, domain 1"/>
    <property type="match status" value="1"/>
</dbReference>
<keyword evidence="3" id="KW-0816">Tricarboxylic acid cycle</keyword>
<dbReference type="EMBL" id="CP025334">
    <property type="protein sequence ID" value="AZT96482.1"/>
    <property type="molecule type" value="Genomic_DNA"/>
</dbReference>
<dbReference type="RefSeq" id="WP_009882944.1">
    <property type="nucleotide sequence ID" value="NZ_AAGP01000011.1"/>
</dbReference>
<dbReference type="EMBL" id="FXZI01000011">
    <property type="protein sequence ID" value="SMX99860.1"/>
    <property type="molecule type" value="Genomic_DNA"/>
</dbReference>
<dbReference type="InterPro" id="IPR016142">
    <property type="entry name" value="Citrate_synth-like_lrg_a-sub"/>
</dbReference>
<dbReference type="GO" id="GO:0005975">
    <property type="term" value="P:carbohydrate metabolic process"/>
    <property type="evidence" value="ECO:0007669"/>
    <property type="project" value="TreeGrafter"/>
</dbReference>
<dbReference type="Pfam" id="PF00285">
    <property type="entry name" value="Citrate_synt"/>
    <property type="match status" value="1"/>
</dbReference>
<dbReference type="EMBL" id="NRGX01000001">
    <property type="protein sequence ID" value="PCC19126.1"/>
    <property type="molecule type" value="Genomic_DNA"/>
</dbReference>
<evidence type="ECO:0000313" key="13">
    <source>
        <dbReference type="EMBL" id="PCC46330.1"/>
    </source>
</evidence>
<evidence type="ECO:0000313" key="29">
    <source>
        <dbReference type="Proteomes" id="UP000282731"/>
    </source>
</evidence>
<dbReference type="EMBL" id="FXZB01000017">
    <property type="protein sequence ID" value="SMX87765.1"/>
    <property type="molecule type" value="Genomic_DNA"/>
</dbReference>
<dbReference type="Proteomes" id="UP000282731">
    <property type="component" value="Chromosome"/>
</dbReference>
<accession>A0A2A3YQX0</accession>
<reference evidence="25 28" key="5">
    <citation type="submission" date="2017-03" db="EMBL/GenBank/DDBJ databases">
        <authorList>
            <person name="Monnet C."/>
        </authorList>
    </citation>
    <scope>NUCLEOTIDE SEQUENCE [LARGE SCALE GENOMIC DNA]</scope>
    <source>
        <strain evidence="28">ATCC 9175</strain>
        <strain evidence="25">CNRZ 920</strain>
    </source>
</reference>
<evidence type="ECO:0000313" key="18">
    <source>
        <dbReference type="EMBL" id="SMX99860.1"/>
    </source>
</evidence>
<evidence type="ECO:0000313" key="9">
    <source>
        <dbReference type="EMBL" id="AOP52747.1"/>
    </source>
</evidence>
<dbReference type="GO" id="GO:0036440">
    <property type="term" value="F:citrate synthase activity"/>
    <property type="evidence" value="ECO:0007669"/>
    <property type="project" value="UniProtKB-EC"/>
</dbReference>
<dbReference type="PIRSF" id="PIRSF001369">
    <property type="entry name" value="Citrate_synth"/>
    <property type="match status" value="1"/>
</dbReference>
<protein>
    <recommendedName>
        <fullName evidence="6">Citrate synthase</fullName>
    </recommendedName>
</protein>
<dbReference type="InterPro" id="IPR011278">
    <property type="entry name" value="2-MeCitrate/Citrate_synth_II"/>
</dbReference>
<dbReference type="EMBL" id="NRGQ01000026">
    <property type="protein sequence ID" value="PCC41681.1"/>
    <property type="molecule type" value="Genomic_DNA"/>
</dbReference>
<evidence type="ECO:0000256" key="5">
    <source>
        <dbReference type="ARBA" id="ARBA00049288"/>
    </source>
</evidence>
<evidence type="ECO:0000256" key="1">
    <source>
        <dbReference type="ARBA" id="ARBA00005163"/>
    </source>
</evidence>
<feature type="active site" evidence="7">
    <location>
        <position position="311"/>
    </location>
</feature>
<accession>A0A2H1KJ90</accession>
<sequence>MTEEIKKGLAGVVVDTTAVSKVVQETNSLTYRGYPVQELAANCSFEEVAYLIWNSELPTKAQLEEFQARERGQRGIDDKLVQLILDLPKDCHPMHVVQTAVSYLGAVDPDADVEGEEANLAKAERLYAQLPTIVAIDHRRRHGLDPVAPTKDLGYAANFFKMVFDEVPDEAVVRCFDISMILYAEHSFNASTFTTRVITSTTADLYSAVAGGVGALKGPLHGGANEAVMAMLEEVGTADKASAWIDDALAKKAKIMGFGHRVYKNGDSRVPTMRKAFENMVEAKGATDLLDLYNAFEEDFVGRKGIYPNLDYPSGPAYHLMGFDTDQFTPIFVMARITGWTAHIMEQQANNALIRPLSAYDGHEQREVPADRG</sequence>
<reference evidence="21 22" key="3">
    <citation type="journal article" date="2017" name="Elife">
        <title>Extensive horizontal gene transfer in cheese-associated bacteria.</title>
        <authorList>
            <person name="Bonham K.S."/>
            <person name="Wolfe B.E."/>
            <person name="Dutton R.J."/>
        </authorList>
    </citation>
    <scope>NUCLEOTIDE SEQUENCE [LARGE SCALE GENOMIC DNA]</scope>
    <source>
        <strain evidence="14 22">900_6</strain>
        <strain evidence="13 21">947_7</strain>
        <strain evidence="12 24">962_8</strain>
        <strain evidence="11 23">JB5</strain>
    </source>
</reference>
<evidence type="ECO:0000313" key="22">
    <source>
        <dbReference type="Proteomes" id="UP000217720"/>
    </source>
</evidence>
<dbReference type="Proteomes" id="UP000297736">
    <property type="component" value="Unassembled WGS sequence"/>
</dbReference>
<dbReference type="AlphaFoldDB" id="A0A1D7W162"/>
<evidence type="ECO:0000256" key="2">
    <source>
        <dbReference type="ARBA" id="ARBA00010566"/>
    </source>
</evidence>
<dbReference type="InterPro" id="IPR016143">
    <property type="entry name" value="Citrate_synth-like_sm_a-sub"/>
</dbReference>
<dbReference type="SUPFAM" id="SSF48256">
    <property type="entry name" value="Citrate synthase"/>
    <property type="match status" value="1"/>
</dbReference>
<evidence type="ECO:0000256" key="3">
    <source>
        <dbReference type="ARBA" id="ARBA00022532"/>
    </source>
</evidence>
<evidence type="ECO:0000313" key="11">
    <source>
        <dbReference type="EMBL" id="PCC19126.1"/>
    </source>
</evidence>
<evidence type="ECO:0000313" key="12">
    <source>
        <dbReference type="EMBL" id="PCC41681.1"/>
    </source>
</evidence>
<evidence type="ECO:0000313" key="20">
    <source>
        <dbReference type="Proteomes" id="UP000094793"/>
    </source>
</evidence>
<accession>A0A1D7W162</accession>
<reference evidence="9" key="1">
    <citation type="submission" date="2016-09" db="EMBL/GenBank/DDBJ databases">
        <title>Complete Genome Sequence of Brevibacterium aurantiacum SMQ-1335.</title>
        <authorList>
            <person name="de Melo A.G."/>
            <person name="Labrie S.J."/>
            <person name="Dumaresq J."/>
            <person name="Roberts R.J."/>
            <person name="Tremblay D.M."/>
            <person name="Moineau S."/>
        </authorList>
    </citation>
    <scope>NUCLEOTIDE SEQUENCE</scope>
    <source>
        <strain evidence="9">SMQ-1335</strain>
    </source>
</reference>
<evidence type="ECO:0000313" key="24">
    <source>
        <dbReference type="Proteomes" id="UP000218620"/>
    </source>
</evidence>
<evidence type="ECO:0000313" key="26">
    <source>
        <dbReference type="Proteomes" id="UP000234300"/>
    </source>
</evidence>